<dbReference type="PANTHER" id="PTHR34496:SF10">
    <property type="entry name" value="GLCNAC TRANSFERASE"/>
    <property type="match status" value="1"/>
</dbReference>
<dbReference type="SUPFAM" id="SSF53448">
    <property type="entry name" value="Nucleotide-diphospho-sugar transferases"/>
    <property type="match status" value="1"/>
</dbReference>
<sequence>MNIDENIFVSIASFRDVKCINTLKNIYYNSDNPDNIYCGIFTQIDNNNKKEQCYDSHFQYNSNVRRMLIDYKNAKGPLWARIRIIKNLYQNEKYFLMIDSHTKLVKGWDTELKKYIKFLKGNGINKPIISTYPQHSVENETYTSKISNESLLLCKINSGNNYPKVIQSIHKTPGYFYKSYLISCNFLFCEGSFLNDIDISKLLNLSYIFSGEEYLFAVLAFVNGYDIYNSPNNIIYHEFKSSKDKIKDNTDWYKLANINHNNENESYKNLEKLLTTNLLDNVRKTKDLLNIVKGNNNNFQNIDHLCNLNEKIKYI</sequence>
<evidence type="ECO:0008006" key="2">
    <source>
        <dbReference type="Google" id="ProtNLM"/>
    </source>
</evidence>
<dbReference type="EMBL" id="MN740479">
    <property type="protein sequence ID" value="QHU28988.1"/>
    <property type="molecule type" value="Genomic_DNA"/>
</dbReference>
<dbReference type="PANTHER" id="PTHR34496">
    <property type="entry name" value="GLCNAC TRANSFERASE-RELATED"/>
    <property type="match status" value="1"/>
</dbReference>
<dbReference type="Pfam" id="PF11397">
    <property type="entry name" value="GlcNAc"/>
    <property type="match status" value="2"/>
</dbReference>
<dbReference type="AlphaFoldDB" id="A0A6C0LGN2"/>
<dbReference type="InterPro" id="IPR029044">
    <property type="entry name" value="Nucleotide-diphossugar_trans"/>
</dbReference>
<name>A0A6C0LGN2_9ZZZZ</name>
<proteinExistence type="predicted"/>
<protein>
    <recommendedName>
        <fullName evidence="2">Glycosyltransferase</fullName>
    </recommendedName>
</protein>
<evidence type="ECO:0000313" key="1">
    <source>
        <dbReference type="EMBL" id="QHU28988.1"/>
    </source>
</evidence>
<organism evidence="1">
    <name type="scientific">viral metagenome</name>
    <dbReference type="NCBI Taxonomy" id="1070528"/>
    <lineage>
        <taxon>unclassified sequences</taxon>
        <taxon>metagenomes</taxon>
        <taxon>organismal metagenomes</taxon>
    </lineage>
</organism>
<dbReference type="InterPro" id="IPR021067">
    <property type="entry name" value="Glycosyltransferase"/>
</dbReference>
<accession>A0A6C0LGN2</accession>
<reference evidence="1" key="1">
    <citation type="journal article" date="2020" name="Nature">
        <title>Giant virus diversity and host interactions through global metagenomics.</title>
        <authorList>
            <person name="Schulz F."/>
            <person name="Roux S."/>
            <person name="Paez-Espino D."/>
            <person name="Jungbluth S."/>
            <person name="Walsh D.A."/>
            <person name="Denef V.J."/>
            <person name="McMahon K.D."/>
            <person name="Konstantinidis K.T."/>
            <person name="Eloe-Fadrosh E.A."/>
            <person name="Kyrpides N.C."/>
            <person name="Woyke T."/>
        </authorList>
    </citation>
    <scope>NUCLEOTIDE SEQUENCE</scope>
    <source>
        <strain evidence="1">GVMAG-M-3300027791-30</strain>
    </source>
</reference>